<evidence type="ECO:0000256" key="7">
    <source>
        <dbReference type="RuleBase" id="RU365065"/>
    </source>
</evidence>
<protein>
    <recommendedName>
        <fullName evidence="7">Solute carrier family 40 member</fullName>
    </recommendedName>
</protein>
<evidence type="ECO:0000256" key="5">
    <source>
        <dbReference type="ARBA" id="ARBA00022989"/>
    </source>
</evidence>
<dbReference type="Proteomes" id="UP000007752">
    <property type="component" value="Chromosome 12"/>
</dbReference>
<accession>B9GDS4</accession>
<feature type="transmembrane region" description="Helical" evidence="7">
    <location>
        <begin position="128"/>
        <end position="149"/>
    </location>
</feature>
<keyword evidence="3 7" id="KW-0813">Transport</keyword>
<feature type="transmembrane region" description="Helical" evidence="7">
    <location>
        <begin position="161"/>
        <end position="184"/>
    </location>
</feature>
<dbReference type="SUPFAM" id="SSF103473">
    <property type="entry name" value="MFS general substrate transporter"/>
    <property type="match status" value="1"/>
</dbReference>
<keyword evidence="6 7" id="KW-0472">Membrane</keyword>
<feature type="transmembrane region" description="Helical" evidence="7">
    <location>
        <begin position="196"/>
        <end position="214"/>
    </location>
</feature>
<evidence type="ECO:0000256" key="6">
    <source>
        <dbReference type="ARBA" id="ARBA00023136"/>
    </source>
</evidence>
<name>B9GDS4_ORYSJ</name>
<evidence type="ECO:0000256" key="3">
    <source>
        <dbReference type="ARBA" id="ARBA00022448"/>
    </source>
</evidence>
<dbReference type="GO" id="GO:0005381">
    <property type="term" value="F:iron ion transmembrane transporter activity"/>
    <property type="evidence" value="ECO:0007669"/>
    <property type="project" value="UniProtKB-UniRule"/>
</dbReference>
<dbReference type="EMBL" id="CM000149">
    <property type="protein sequence ID" value="EEE53431.1"/>
    <property type="molecule type" value="Genomic_DNA"/>
</dbReference>
<feature type="transmembrane region" description="Helical" evidence="7">
    <location>
        <begin position="511"/>
        <end position="534"/>
    </location>
</feature>
<comment type="similarity">
    <text evidence="2 7">Belongs to the ferroportin (FP) (TC 2.A.100) family. SLC40A subfamily.</text>
</comment>
<dbReference type="GO" id="GO:0016020">
    <property type="term" value="C:membrane"/>
    <property type="evidence" value="ECO:0007669"/>
    <property type="project" value="UniProtKB-SubCell"/>
</dbReference>
<proteinExistence type="inferred from homology"/>
<comment type="subcellular location">
    <subcellularLocation>
        <location evidence="1 7">Membrane</location>
        <topology evidence="1 7">Multi-pass membrane protein</topology>
    </subcellularLocation>
</comment>
<feature type="transmembrane region" description="Helical" evidence="7">
    <location>
        <begin position="404"/>
        <end position="430"/>
    </location>
</feature>
<evidence type="ECO:0000256" key="2">
    <source>
        <dbReference type="ARBA" id="ARBA00006279"/>
    </source>
</evidence>
<dbReference type="PANTHER" id="PTHR11660:SF53">
    <property type="entry name" value="SOLUTE CARRIER FAMILY 40 MEMBER 3, CHLOROPLASTIC"/>
    <property type="match status" value="1"/>
</dbReference>
<reference evidence="8" key="1">
    <citation type="journal article" date="2005" name="PLoS Biol.">
        <title>The genomes of Oryza sativa: a history of duplications.</title>
        <authorList>
            <person name="Yu J."/>
            <person name="Wang J."/>
            <person name="Lin W."/>
            <person name="Li S."/>
            <person name="Li H."/>
            <person name="Zhou J."/>
            <person name="Ni P."/>
            <person name="Dong W."/>
            <person name="Hu S."/>
            <person name="Zeng C."/>
            <person name="Zhang J."/>
            <person name="Zhang Y."/>
            <person name="Li R."/>
            <person name="Xu Z."/>
            <person name="Li S."/>
            <person name="Li X."/>
            <person name="Zheng H."/>
            <person name="Cong L."/>
            <person name="Lin L."/>
            <person name="Yin J."/>
            <person name="Geng J."/>
            <person name="Li G."/>
            <person name="Shi J."/>
            <person name="Liu J."/>
            <person name="Lv H."/>
            <person name="Li J."/>
            <person name="Wang J."/>
            <person name="Deng Y."/>
            <person name="Ran L."/>
            <person name="Shi X."/>
            <person name="Wang X."/>
            <person name="Wu Q."/>
            <person name="Li C."/>
            <person name="Ren X."/>
            <person name="Wang J."/>
            <person name="Wang X."/>
            <person name="Li D."/>
            <person name="Liu D."/>
            <person name="Zhang X."/>
            <person name="Ji Z."/>
            <person name="Zhao W."/>
            <person name="Sun Y."/>
            <person name="Zhang Z."/>
            <person name="Bao J."/>
            <person name="Han Y."/>
            <person name="Dong L."/>
            <person name="Ji J."/>
            <person name="Chen P."/>
            <person name="Wu S."/>
            <person name="Liu J."/>
            <person name="Xiao Y."/>
            <person name="Bu D."/>
            <person name="Tan J."/>
            <person name="Yang L."/>
            <person name="Ye C."/>
            <person name="Zhang J."/>
            <person name="Xu J."/>
            <person name="Zhou Y."/>
            <person name="Yu Y."/>
            <person name="Zhang B."/>
            <person name="Zhuang S."/>
            <person name="Wei H."/>
            <person name="Liu B."/>
            <person name="Lei M."/>
            <person name="Yu H."/>
            <person name="Li Y."/>
            <person name="Xu H."/>
            <person name="Wei S."/>
            <person name="He X."/>
            <person name="Fang L."/>
            <person name="Zhang Z."/>
            <person name="Zhang Y."/>
            <person name="Huang X."/>
            <person name="Su Z."/>
            <person name="Tong W."/>
            <person name="Li J."/>
            <person name="Tong Z."/>
            <person name="Li S."/>
            <person name="Ye J."/>
            <person name="Wang L."/>
            <person name="Fang L."/>
            <person name="Lei T."/>
            <person name="Chen C."/>
            <person name="Chen H."/>
            <person name="Xu Z."/>
            <person name="Li H."/>
            <person name="Huang H."/>
            <person name="Zhang F."/>
            <person name="Xu H."/>
            <person name="Li N."/>
            <person name="Zhao C."/>
            <person name="Li S."/>
            <person name="Dong L."/>
            <person name="Huang Y."/>
            <person name="Li L."/>
            <person name="Xi Y."/>
            <person name="Qi Q."/>
            <person name="Li W."/>
            <person name="Zhang B."/>
            <person name="Hu W."/>
            <person name="Zhang Y."/>
            <person name="Tian X."/>
            <person name="Jiao Y."/>
            <person name="Liang X."/>
            <person name="Jin J."/>
            <person name="Gao L."/>
            <person name="Zheng W."/>
            <person name="Hao B."/>
            <person name="Liu S."/>
            <person name="Wang W."/>
            <person name="Yuan L."/>
            <person name="Cao M."/>
            <person name="McDermott J."/>
            <person name="Samudrala R."/>
            <person name="Wang J."/>
            <person name="Wong G.K."/>
            <person name="Yang H."/>
        </authorList>
    </citation>
    <scope>NUCLEOTIDE SEQUENCE [LARGE SCALE GENOMIC DNA]</scope>
</reference>
<keyword evidence="7" id="KW-0406">Ion transport</keyword>
<feature type="transmembrane region" description="Helical" evidence="7">
    <location>
        <begin position="260"/>
        <end position="281"/>
    </location>
</feature>
<keyword evidence="4 7" id="KW-0812">Transmembrane</keyword>
<feature type="transmembrane region" description="Helical" evidence="7">
    <location>
        <begin position="482"/>
        <end position="504"/>
    </location>
</feature>
<keyword evidence="5 7" id="KW-1133">Transmembrane helix</keyword>
<sequence length="578" mass="61933">MTGYYFARLSNFVPRCYITNVEVDVSHTSEQEALDDHPPLLPACAIPVVHLRDVPDASPFPLHESASHSTDFEELPVLSEGELHTIAATPAHPAGLYALYASYLFGNLVEQLWNFAWPAALAILHPSLLPVAIAGFFTKLSVFIGAPIVGKLMDHFPRIPMYTGLNAVQVATQLISAAMVIYAMKNVTHASTSAVVLKPWFIALVAAGAIERLAGLALGVAMERDWVVLVATQLISAAMVIYAMKNVTHASTSAVVLKPWFIALVAAGAIERLAGLALGVAMERDWVVLLAGTNRPVALAQANAVLNRLDLVCETVGASVFGLLLSKYHPVTCLKIACGLMICSFPVLVVLGQLINRFSCHALDSSRTPSEESICANLLDVRKIVQNGLSAIRNGWNEYKQQTVLPASVATVFLNFNVALAPGAIMTALLMHRGISPSIVGAFSGLCSIMGLVATFISSSLVERVGILKILQTGVPASKANLIGGMEVSISSLAELVMLGMAIIANDVSHFGFLAILSVSSVAGAAWMFCQWLGNPTDEQRELFMFDPHFQVEPMLELLNTGLNIKIFKVQANGPEKN</sequence>
<dbReference type="Pfam" id="PF06963">
    <property type="entry name" value="FPN1"/>
    <property type="match status" value="1"/>
</dbReference>
<dbReference type="AlphaFoldDB" id="B9GDS4"/>
<feature type="transmembrane region" description="Helical" evidence="7">
    <location>
        <begin position="226"/>
        <end position="244"/>
    </location>
</feature>
<gene>
    <name evidence="8" type="ORF">OsJ_36513</name>
</gene>
<dbReference type="PANTHER" id="PTHR11660">
    <property type="entry name" value="SOLUTE CARRIER FAMILY 40 MEMBER"/>
    <property type="match status" value="1"/>
</dbReference>
<dbReference type="InterPro" id="IPR036259">
    <property type="entry name" value="MFS_trans_sf"/>
</dbReference>
<comment type="caution">
    <text evidence="7">Lacks conserved residue(s) required for the propagation of feature annotation.</text>
</comment>
<evidence type="ECO:0000313" key="8">
    <source>
        <dbReference type="EMBL" id="EEE53431.1"/>
    </source>
</evidence>
<evidence type="ECO:0000256" key="1">
    <source>
        <dbReference type="ARBA" id="ARBA00004141"/>
    </source>
</evidence>
<dbReference type="InterPro" id="IPR009716">
    <property type="entry name" value="Ferroportin-1"/>
</dbReference>
<reference evidence="8" key="2">
    <citation type="submission" date="2008-12" db="EMBL/GenBank/DDBJ databases">
        <title>Improved gene annotation of the rice (Oryza sativa) genomes.</title>
        <authorList>
            <person name="Wang J."/>
            <person name="Li R."/>
            <person name="Fan W."/>
            <person name="Huang Q."/>
            <person name="Zhang J."/>
            <person name="Zhou Y."/>
            <person name="Hu Y."/>
            <person name="Zi S."/>
            <person name="Li J."/>
            <person name="Ni P."/>
            <person name="Zheng H."/>
            <person name="Zhang Y."/>
            <person name="Zhao M."/>
            <person name="Hao Q."/>
            <person name="McDermott J."/>
            <person name="Samudrala R."/>
            <person name="Kristiansen K."/>
            <person name="Wong G.K.-S."/>
        </authorList>
    </citation>
    <scope>NUCLEOTIDE SEQUENCE</scope>
</reference>
<evidence type="ECO:0000256" key="4">
    <source>
        <dbReference type="ARBA" id="ARBA00022692"/>
    </source>
</evidence>
<organism evidence="8">
    <name type="scientific">Oryza sativa subsp. japonica</name>
    <name type="common">Rice</name>
    <dbReference type="NCBI Taxonomy" id="39947"/>
    <lineage>
        <taxon>Eukaryota</taxon>
        <taxon>Viridiplantae</taxon>
        <taxon>Streptophyta</taxon>
        <taxon>Embryophyta</taxon>
        <taxon>Tracheophyta</taxon>
        <taxon>Spermatophyta</taxon>
        <taxon>Magnoliopsida</taxon>
        <taxon>Liliopsida</taxon>
        <taxon>Poales</taxon>
        <taxon>Poaceae</taxon>
        <taxon>BOP clade</taxon>
        <taxon>Oryzoideae</taxon>
        <taxon>Oryzeae</taxon>
        <taxon>Oryzinae</taxon>
        <taxon>Oryza</taxon>
        <taxon>Oryza sativa</taxon>
    </lineage>
</organism>
<comment type="function">
    <text evidence="7">May be involved in iron transport and iron homeostasis.</text>
</comment>
<feature type="transmembrane region" description="Helical" evidence="7">
    <location>
        <begin position="442"/>
        <end position="462"/>
    </location>
</feature>